<reference evidence="5" key="1">
    <citation type="submission" date="2017-01" db="EMBL/GenBank/DDBJ databases">
        <authorList>
            <person name="Varghese N."/>
            <person name="Submissions S."/>
        </authorList>
    </citation>
    <scope>NUCLEOTIDE SEQUENCE [LARGE SCALE GENOMIC DNA]</scope>
    <source>
        <strain evidence="5">ATCC 51758</strain>
    </source>
</reference>
<dbReference type="STRING" id="34027.SAMN05421829_12363"/>
<keyword evidence="5" id="KW-1185">Reference proteome</keyword>
<feature type="domain" description="SMP-30/Gluconolactonase/LRE-like region" evidence="3">
    <location>
        <begin position="111"/>
        <end position="322"/>
    </location>
</feature>
<dbReference type="GO" id="GO:0008270">
    <property type="term" value="F:zinc ion binding"/>
    <property type="evidence" value="ECO:0007669"/>
    <property type="project" value="UniProtKB-KW"/>
</dbReference>
<dbReference type="Proteomes" id="UP000186819">
    <property type="component" value="Unassembled WGS sequence"/>
</dbReference>
<organism evidence="4 5">
    <name type="scientific">Aromatoleum tolulyticum</name>
    <dbReference type="NCBI Taxonomy" id="34027"/>
    <lineage>
        <taxon>Bacteria</taxon>
        <taxon>Pseudomonadati</taxon>
        <taxon>Pseudomonadota</taxon>
        <taxon>Betaproteobacteria</taxon>
        <taxon>Rhodocyclales</taxon>
        <taxon>Rhodocyclaceae</taxon>
        <taxon>Aromatoleum</taxon>
    </lineage>
</organism>
<evidence type="ECO:0000259" key="3">
    <source>
        <dbReference type="Pfam" id="PF08450"/>
    </source>
</evidence>
<dbReference type="CDD" id="cd14962">
    <property type="entry name" value="NHL_like_6"/>
    <property type="match status" value="1"/>
</dbReference>
<dbReference type="InterPro" id="IPR001258">
    <property type="entry name" value="NHL_repeat"/>
</dbReference>
<dbReference type="PANTHER" id="PTHR24104">
    <property type="entry name" value="E3 UBIQUITIN-PROTEIN LIGASE NHLRC1-RELATED"/>
    <property type="match status" value="1"/>
</dbReference>
<dbReference type="InterPro" id="IPR013658">
    <property type="entry name" value="SGL"/>
</dbReference>
<evidence type="ECO:0000256" key="1">
    <source>
        <dbReference type="ARBA" id="ARBA00022737"/>
    </source>
</evidence>
<dbReference type="SUPFAM" id="SSF101898">
    <property type="entry name" value="NHL repeat"/>
    <property type="match status" value="1"/>
</dbReference>
<feature type="repeat" description="NHL" evidence="2">
    <location>
        <begin position="278"/>
        <end position="318"/>
    </location>
</feature>
<dbReference type="OrthoDB" id="9774579at2"/>
<keyword evidence="1" id="KW-0677">Repeat</keyword>
<proteinExistence type="predicted"/>
<dbReference type="PROSITE" id="PS51125">
    <property type="entry name" value="NHL"/>
    <property type="match status" value="2"/>
</dbReference>
<evidence type="ECO:0000313" key="5">
    <source>
        <dbReference type="Proteomes" id="UP000186819"/>
    </source>
</evidence>
<protein>
    <submittedName>
        <fullName evidence="4">SMP-30/Gluconolaconase/LRE-like region-containing protein</fullName>
    </submittedName>
</protein>
<dbReference type="Gene3D" id="2.120.10.30">
    <property type="entry name" value="TolB, C-terminal domain"/>
    <property type="match status" value="2"/>
</dbReference>
<accession>A0A1N7CEA3</accession>
<dbReference type="PANTHER" id="PTHR24104:SF25">
    <property type="entry name" value="PROTEIN LIN-41"/>
    <property type="match status" value="1"/>
</dbReference>
<dbReference type="EMBL" id="FTMD01000023">
    <property type="protein sequence ID" value="SIR61744.1"/>
    <property type="molecule type" value="Genomic_DNA"/>
</dbReference>
<feature type="repeat" description="NHL" evidence="2">
    <location>
        <begin position="228"/>
        <end position="271"/>
    </location>
</feature>
<name>A0A1N7CEA3_9RHOO</name>
<gene>
    <name evidence="4" type="ORF">SAMN05421829_12363</name>
</gene>
<evidence type="ECO:0000313" key="4">
    <source>
        <dbReference type="EMBL" id="SIR61744.1"/>
    </source>
</evidence>
<sequence length="370" mass="40516">MQALFRPRTDFRNSRTGRLILAGAASLILSLTLGGCTTDKTASTTEDEPEIQLQWPAPPDNARFTYEARLVSEASIRKETDEERLKRTLTGRPAPTEEPVYRKPAALAARNGRIYVADPATNAIVVFDVPRARAYKIGVREPNQILRPISMAMDSQNNLFVLDATLGKVMVYDAIGLFKYSVGNGKDWTRAAGVAVSKDGKKIFVVDRGSVEGDDHKIVAYAPDGSELFRIGPRGRAPGKLNIPLAATVTDDGTLLVLDSGNFRIQAFDLDGNYKLHFGSVGNGLGQFSRPRSIATDREGRVYVSDASFNNVQLFSPTGELLMWIGSAGLRDLPGQFGLIAGIAVDETGRLYISDHYHRKIEVYRPTPTK</sequence>
<dbReference type="InterPro" id="IPR050952">
    <property type="entry name" value="TRIM-NHL_E3_ligases"/>
</dbReference>
<dbReference type="InterPro" id="IPR011042">
    <property type="entry name" value="6-blade_b-propeller_TolB-like"/>
</dbReference>
<dbReference type="RefSeq" id="WP_076604347.1">
    <property type="nucleotide sequence ID" value="NZ_FTMD01000023.1"/>
</dbReference>
<dbReference type="Pfam" id="PF08450">
    <property type="entry name" value="SGL"/>
    <property type="match status" value="1"/>
</dbReference>
<evidence type="ECO:0000256" key="2">
    <source>
        <dbReference type="PROSITE-ProRule" id="PRU00504"/>
    </source>
</evidence>
<dbReference type="AlphaFoldDB" id="A0A1N7CEA3"/>